<comment type="caution">
    <text evidence="2">The sequence shown here is derived from an EMBL/GenBank/DDBJ whole genome shotgun (WGS) entry which is preliminary data.</text>
</comment>
<organism evidence="2 3">
    <name type="scientific">Enterococcus florum</name>
    <dbReference type="NCBI Taxonomy" id="2480627"/>
    <lineage>
        <taxon>Bacteria</taxon>
        <taxon>Bacillati</taxon>
        <taxon>Bacillota</taxon>
        <taxon>Bacilli</taxon>
        <taxon>Lactobacillales</taxon>
        <taxon>Enterococcaceae</taxon>
        <taxon>Enterococcus</taxon>
    </lineage>
</organism>
<evidence type="ECO:0000256" key="1">
    <source>
        <dbReference type="SAM" id="Phobius"/>
    </source>
</evidence>
<keyword evidence="1" id="KW-1133">Transmembrane helix</keyword>
<dbReference type="OrthoDB" id="2192873at2"/>
<feature type="transmembrane region" description="Helical" evidence="1">
    <location>
        <begin position="38"/>
        <end position="55"/>
    </location>
</feature>
<reference evidence="3" key="1">
    <citation type="submission" date="2019-02" db="EMBL/GenBank/DDBJ databases">
        <title>Draft genome sequence of Enterococcus sp. Gos25-1.</title>
        <authorList>
            <person name="Tanaka N."/>
            <person name="Shiwa Y."/>
            <person name="Fujita N."/>
        </authorList>
    </citation>
    <scope>NUCLEOTIDE SEQUENCE [LARGE SCALE GENOMIC DNA]</scope>
    <source>
        <strain evidence="3">Gos25-1</strain>
    </source>
</reference>
<dbReference type="Proteomes" id="UP000290567">
    <property type="component" value="Unassembled WGS sequence"/>
</dbReference>
<keyword evidence="1" id="KW-0472">Membrane</keyword>
<dbReference type="RefSeq" id="WP_146622074.1">
    <property type="nucleotide sequence ID" value="NZ_BJCC01000012.1"/>
</dbReference>
<dbReference type="EMBL" id="BJCC01000012">
    <property type="protein sequence ID" value="GCF93618.1"/>
    <property type="molecule type" value="Genomic_DNA"/>
</dbReference>
<evidence type="ECO:0000313" key="2">
    <source>
        <dbReference type="EMBL" id="GCF93618.1"/>
    </source>
</evidence>
<proteinExistence type="predicted"/>
<name>A0A4P5PCD1_9ENTE</name>
<dbReference type="AlphaFoldDB" id="A0A4P5PCD1"/>
<protein>
    <recommendedName>
        <fullName evidence="4">DUF5673 domain-containing protein</fullName>
    </recommendedName>
</protein>
<evidence type="ECO:0000313" key="3">
    <source>
        <dbReference type="Proteomes" id="UP000290567"/>
    </source>
</evidence>
<keyword evidence="3" id="KW-1185">Reference proteome</keyword>
<sequence length="159" mass="18313">MSLFTILLGIFTVILFLYLWLVSRSIVIPTKINQNRYWFYPVLAACVGLIGWTGVSTLDEKIQTGLAVLVMLSFLMDKRGLTETHIVLHSFDNRGISFSEIERVVLFKDDATQSVRMNFFRNERRGPMLIFDESLEELAIFFSTHLNEGSKLEILTKED</sequence>
<gene>
    <name evidence="2" type="ORF">NRIC_15090</name>
</gene>
<feature type="transmembrane region" description="Helical" evidence="1">
    <location>
        <begin position="6"/>
        <end position="26"/>
    </location>
</feature>
<keyword evidence="1" id="KW-0812">Transmembrane</keyword>
<evidence type="ECO:0008006" key="4">
    <source>
        <dbReference type="Google" id="ProtNLM"/>
    </source>
</evidence>
<accession>A0A4P5PCD1</accession>